<dbReference type="InterPro" id="IPR014976">
    <property type="entry name" value="AbpA_HamA_C"/>
</dbReference>
<accession>A0A414P402</accession>
<dbReference type="EMBL" id="QRHG01000018">
    <property type="protein sequence ID" value="RHF60111.1"/>
    <property type="molecule type" value="Genomic_DNA"/>
</dbReference>
<sequence>MDKPKYLKWIVEEAGVIENFNKTLKCFNIDYNNDAEVLDDWALHIRRHYISDQELEEECDLLGVSPEAYLRANIIPQKDEGLGPTARSNTISEILFSDLLEFIFEYHVPRCRQYNMSGKTVSEHGTDIVGYKFAKEDKKPSKEDRLIAAEVKAILSQNDASVINKAVEDSIKDEYRISLTLNYMRRKLRDMGKIDESNDILRFQFKTKAGHDYTIDYIAAGITSMPTLQKIKKGDKEVGIITGIDGASLAISDYRSIFFVHGKKLMELAHEVYERCKK</sequence>
<name>A0A414P402_9FIRM</name>
<proteinExistence type="predicted"/>
<evidence type="ECO:0000259" key="1">
    <source>
        <dbReference type="Pfam" id="PF08878"/>
    </source>
</evidence>
<feature type="domain" description="Anti-bacteriophage protein A/HamA C-terminal" evidence="1">
    <location>
        <begin position="6"/>
        <end position="276"/>
    </location>
</feature>
<dbReference type="Pfam" id="PF08878">
    <property type="entry name" value="HamA"/>
    <property type="match status" value="1"/>
</dbReference>
<comment type="caution">
    <text evidence="2">The sequence shown here is derived from an EMBL/GenBank/DDBJ whole genome shotgun (WGS) entry which is preliminary data.</text>
</comment>
<evidence type="ECO:0000313" key="2">
    <source>
        <dbReference type="EMBL" id="RHF60111.1"/>
    </source>
</evidence>
<evidence type="ECO:0000313" key="3">
    <source>
        <dbReference type="Proteomes" id="UP000284902"/>
    </source>
</evidence>
<gene>
    <name evidence="2" type="ORF">DW672_07980</name>
</gene>
<dbReference type="AlphaFoldDB" id="A0A414P402"/>
<organism evidence="2 3">
    <name type="scientific">[Ruminococcus] lactaris</name>
    <dbReference type="NCBI Taxonomy" id="46228"/>
    <lineage>
        <taxon>Bacteria</taxon>
        <taxon>Bacillati</taxon>
        <taxon>Bacillota</taxon>
        <taxon>Clostridia</taxon>
        <taxon>Lachnospirales</taxon>
        <taxon>Lachnospiraceae</taxon>
        <taxon>Mediterraneibacter</taxon>
    </lineage>
</organism>
<reference evidence="2 3" key="1">
    <citation type="submission" date="2018-08" db="EMBL/GenBank/DDBJ databases">
        <title>A genome reference for cultivated species of the human gut microbiota.</title>
        <authorList>
            <person name="Zou Y."/>
            <person name="Xue W."/>
            <person name="Luo G."/>
        </authorList>
    </citation>
    <scope>NUCLEOTIDE SEQUENCE [LARGE SCALE GENOMIC DNA]</scope>
    <source>
        <strain evidence="2 3">AM25-1LB</strain>
    </source>
</reference>
<dbReference type="Proteomes" id="UP000284902">
    <property type="component" value="Unassembled WGS sequence"/>
</dbReference>
<protein>
    <submittedName>
        <fullName evidence="2">DUF1837 domain-containing protein</fullName>
    </submittedName>
</protein>